<gene>
    <name evidence="4" type="primary">yxlF_6</name>
    <name evidence="4" type="ORF">BACVE_002589</name>
</gene>
<dbReference type="Gene3D" id="3.40.50.300">
    <property type="entry name" value="P-loop containing nucleotide triphosphate hydrolases"/>
    <property type="match status" value="1"/>
</dbReference>
<dbReference type="SUPFAM" id="SSF52540">
    <property type="entry name" value="P-loop containing nucleoside triphosphate hydrolases"/>
    <property type="match status" value="1"/>
</dbReference>
<dbReference type="CDD" id="cd03230">
    <property type="entry name" value="ABC_DR_subfamily_A"/>
    <property type="match status" value="1"/>
</dbReference>
<keyword evidence="4" id="KW-0378">Hydrolase</keyword>
<dbReference type="Pfam" id="PF00005">
    <property type="entry name" value="ABC_tran"/>
    <property type="match status" value="1"/>
</dbReference>
<evidence type="ECO:0000256" key="2">
    <source>
        <dbReference type="ARBA" id="ARBA00022741"/>
    </source>
</evidence>
<dbReference type="PANTHER" id="PTHR42939">
    <property type="entry name" value="ABC TRANSPORTER ATP-BINDING PROTEIN ALBC-RELATED"/>
    <property type="match status" value="1"/>
</dbReference>
<keyword evidence="1" id="KW-0813">Transport</keyword>
<dbReference type="RefSeq" id="WP_007613514.1">
    <property type="nucleotide sequence ID" value="NZ_AP024603.1"/>
</dbReference>
<name>A0A411A9T2_BACVE</name>
<dbReference type="SMART" id="SM00382">
    <property type="entry name" value="AAA"/>
    <property type="match status" value="1"/>
</dbReference>
<dbReference type="Proteomes" id="UP000587477">
    <property type="component" value="Chromosome"/>
</dbReference>
<reference evidence="5" key="1">
    <citation type="submission" date="2020-10" db="EMBL/GenBank/DDBJ databases">
        <title>Complete genome sequence of Bacillus velezensis NST6.</title>
        <authorList>
            <person name="Choi J."/>
        </authorList>
    </citation>
    <scope>NUCLEOTIDE SEQUENCE [LARGE SCALE GENOMIC DNA]</scope>
    <source>
        <strain evidence="5">NST6</strain>
    </source>
</reference>
<accession>A0A411A9T2</accession>
<dbReference type="PANTHER" id="PTHR42939:SF1">
    <property type="entry name" value="ABC TRANSPORTER ATP-BINDING PROTEIN ALBC-RELATED"/>
    <property type="match status" value="1"/>
</dbReference>
<dbReference type="PROSITE" id="PS50893">
    <property type="entry name" value="ABC_TRANSPORTER_2"/>
    <property type="match status" value="1"/>
</dbReference>
<organism evidence="4 5">
    <name type="scientific">Bacillus velezensis</name>
    <dbReference type="NCBI Taxonomy" id="492670"/>
    <lineage>
        <taxon>Bacteria</taxon>
        <taxon>Bacillati</taxon>
        <taxon>Bacillota</taxon>
        <taxon>Bacilli</taxon>
        <taxon>Bacillales</taxon>
        <taxon>Bacillaceae</taxon>
        <taxon>Bacillus</taxon>
        <taxon>Bacillus amyloliquefaciens group</taxon>
    </lineage>
</organism>
<dbReference type="AlphaFoldDB" id="A0A411A9T2"/>
<evidence type="ECO:0000256" key="3">
    <source>
        <dbReference type="ARBA" id="ARBA00022840"/>
    </source>
</evidence>
<dbReference type="GO" id="GO:0016887">
    <property type="term" value="F:ATP hydrolysis activity"/>
    <property type="evidence" value="ECO:0007669"/>
    <property type="project" value="InterPro"/>
</dbReference>
<dbReference type="InterPro" id="IPR003439">
    <property type="entry name" value="ABC_transporter-like_ATP-bd"/>
</dbReference>
<evidence type="ECO:0000256" key="1">
    <source>
        <dbReference type="ARBA" id="ARBA00022448"/>
    </source>
</evidence>
<dbReference type="InterPro" id="IPR017871">
    <property type="entry name" value="ABC_transporter-like_CS"/>
</dbReference>
<proteinExistence type="predicted"/>
<keyword evidence="2" id="KW-0547">Nucleotide-binding</keyword>
<dbReference type="InterPro" id="IPR027417">
    <property type="entry name" value="P-loop_NTPase"/>
</dbReference>
<dbReference type="PROSITE" id="PS00211">
    <property type="entry name" value="ABC_TRANSPORTER_1"/>
    <property type="match status" value="1"/>
</dbReference>
<evidence type="ECO:0000313" key="5">
    <source>
        <dbReference type="Proteomes" id="UP000587477"/>
    </source>
</evidence>
<dbReference type="InterPro" id="IPR003593">
    <property type="entry name" value="AAA+_ATPase"/>
</dbReference>
<evidence type="ECO:0000313" key="4">
    <source>
        <dbReference type="EMBL" id="QOY27576.1"/>
    </source>
</evidence>
<keyword evidence="3 4" id="KW-0067">ATP-binding</keyword>
<protein>
    <submittedName>
        <fullName evidence="4">Putative ABC transporter ATP-binding protein YxlF</fullName>
        <ecNumber evidence="4">3.6.3.-</ecNumber>
    </submittedName>
</protein>
<dbReference type="InterPro" id="IPR051782">
    <property type="entry name" value="ABC_Transporter_VariousFunc"/>
</dbReference>
<dbReference type="GO" id="GO:0005524">
    <property type="term" value="F:ATP binding"/>
    <property type="evidence" value="ECO:0007669"/>
    <property type="project" value="UniProtKB-KW"/>
</dbReference>
<dbReference type="EC" id="3.6.3.-" evidence="4"/>
<dbReference type="EMBL" id="CP063687">
    <property type="protein sequence ID" value="QOY27576.1"/>
    <property type="molecule type" value="Genomic_DNA"/>
</dbReference>
<sequence length="234" mass="26005">MIKLVNIQKNYSEKQVLKDISFEVKKGSIYALLGTNGVGKTTTLKIISGLLKPTSGRVMIDGKELDSEEGGQISADIGFVPDHAFLYDYLTGVEYLRFTAEMFQVPSQRTNDYIKNMLETLKLAQDGNQLIKTYSHGMKQKLSIAAALIHQPKILILDEPLTGIDLISGKTIRTLLKEYVKQGNTVLLSTHLLELAHSLCDTIGIIHEGVFAAEYQSSEHSLEEIEELAESIYT</sequence>